<evidence type="ECO:0000256" key="2">
    <source>
        <dbReference type="ARBA" id="ARBA00022692"/>
    </source>
</evidence>
<comment type="similarity">
    <text evidence="5 6">Belongs to the anion channel-forming bestrophin (TC 1.A.46) family. Calcium-sensitive chloride channel subfamily.</text>
</comment>
<organism evidence="7 8">
    <name type="scientific">Gnathostoma spinigerum</name>
    <dbReference type="NCBI Taxonomy" id="75299"/>
    <lineage>
        <taxon>Eukaryota</taxon>
        <taxon>Metazoa</taxon>
        <taxon>Ecdysozoa</taxon>
        <taxon>Nematoda</taxon>
        <taxon>Chromadorea</taxon>
        <taxon>Rhabditida</taxon>
        <taxon>Spirurina</taxon>
        <taxon>Gnathostomatomorpha</taxon>
        <taxon>Gnathostomatoidea</taxon>
        <taxon>Gnathostomatidae</taxon>
        <taxon>Gnathostoma</taxon>
    </lineage>
</organism>
<comment type="subcellular location">
    <subcellularLocation>
        <location evidence="6">Cell membrane</location>
        <topology evidence="6">Multi-pass membrane protein</topology>
    </subcellularLocation>
    <subcellularLocation>
        <location evidence="1">Membrane</location>
    </subcellularLocation>
</comment>
<keyword evidence="3" id="KW-1133">Transmembrane helix</keyword>
<dbReference type="GO" id="GO:0005886">
    <property type="term" value="C:plasma membrane"/>
    <property type="evidence" value="ECO:0007669"/>
    <property type="project" value="UniProtKB-SubCell"/>
</dbReference>
<keyword evidence="8" id="KW-1185">Reference proteome</keyword>
<dbReference type="GO" id="GO:0034707">
    <property type="term" value="C:chloride channel complex"/>
    <property type="evidence" value="ECO:0007669"/>
    <property type="project" value="UniProtKB-KW"/>
</dbReference>
<keyword evidence="6" id="KW-0813">Transport</keyword>
<keyword evidence="6" id="KW-0869">Chloride channel</keyword>
<dbReference type="PANTHER" id="PTHR10736">
    <property type="entry name" value="BESTROPHIN"/>
    <property type="match status" value="1"/>
</dbReference>
<dbReference type="Pfam" id="PF01062">
    <property type="entry name" value="Bestrophin"/>
    <property type="match status" value="2"/>
</dbReference>
<accession>A0ABD6ET58</accession>
<evidence type="ECO:0000313" key="7">
    <source>
        <dbReference type="EMBL" id="MFH4983138.1"/>
    </source>
</evidence>
<evidence type="ECO:0000256" key="4">
    <source>
        <dbReference type="ARBA" id="ARBA00023136"/>
    </source>
</evidence>
<keyword evidence="6" id="KW-1003">Cell membrane</keyword>
<name>A0ABD6ET58_9BILA</name>
<dbReference type="EMBL" id="JBGFUD010011200">
    <property type="protein sequence ID" value="MFH4983138.1"/>
    <property type="molecule type" value="Genomic_DNA"/>
</dbReference>
<dbReference type="Proteomes" id="UP001608902">
    <property type="component" value="Unassembled WGS sequence"/>
</dbReference>
<evidence type="ECO:0000256" key="1">
    <source>
        <dbReference type="ARBA" id="ARBA00004370"/>
    </source>
</evidence>
<comment type="caution">
    <text evidence="7">The sequence shown here is derived from an EMBL/GenBank/DDBJ whole genome shotgun (WGS) entry which is preliminary data.</text>
</comment>
<evidence type="ECO:0000256" key="5">
    <source>
        <dbReference type="ARBA" id="ARBA00034769"/>
    </source>
</evidence>
<keyword evidence="4" id="KW-0472">Membrane</keyword>
<proteinExistence type="inferred from homology"/>
<dbReference type="GO" id="GO:0005254">
    <property type="term" value="F:chloride channel activity"/>
    <property type="evidence" value="ECO:0007669"/>
    <property type="project" value="UniProtKB-KW"/>
</dbReference>
<sequence length="198" mass="23302">MLDHEREKYESIQLDYDKYWVPVNWTYILVFEARRRSMITSDIMCHKVCDEIKVFRTNLQYLCNFDWVPIPLVYPQVIQLVVYFYFALCLISRQPIIRNCDPLTSISTENITEELRSFNSTVLSTITPTLPNVDDRVKCDFDTYIPWMTMIQFLFYVGWTKSAIALLNPLGTGDDGFECNFLLEKNLKVSFLFHSSGK</sequence>
<protein>
    <recommendedName>
        <fullName evidence="6">Bestrophin homolog</fullName>
    </recommendedName>
</protein>
<dbReference type="InterPro" id="IPR021134">
    <property type="entry name" value="Bestrophin-like"/>
</dbReference>
<keyword evidence="6" id="KW-0407">Ion channel</keyword>
<evidence type="ECO:0000313" key="8">
    <source>
        <dbReference type="Proteomes" id="UP001608902"/>
    </source>
</evidence>
<gene>
    <name evidence="7" type="ORF">AB6A40_009847</name>
</gene>
<keyword evidence="6" id="KW-0868">Chloride</keyword>
<comment type="function">
    <text evidence="6">Forms chloride channels.</text>
</comment>
<evidence type="ECO:0000256" key="6">
    <source>
        <dbReference type="RuleBase" id="RU363126"/>
    </source>
</evidence>
<keyword evidence="2" id="KW-0812">Transmembrane</keyword>
<dbReference type="PANTHER" id="PTHR10736:SF0">
    <property type="entry name" value="BESTROPHIN HOMOLOG"/>
    <property type="match status" value="1"/>
</dbReference>
<dbReference type="InterPro" id="IPR000615">
    <property type="entry name" value="Bestrophin"/>
</dbReference>
<dbReference type="AlphaFoldDB" id="A0ABD6ET58"/>
<reference evidence="7 8" key="1">
    <citation type="submission" date="2024-08" db="EMBL/GenBank/DDBJ databases">
        <title>Gnathostoma spinigerum genome.</title>
        <authorList>
            <person name="Gonzalez-Bertolin B."/>
            <person name="Monzon S."/>
            <person name="Zaballos A."/>
            <person name="Jimenez P."/>
            <person name="Dekumyoy P."/>
            <person name="Varona S."/>
            <person name="Cuesta I."/>
            <person name="Sumanam S."/>
            <person name="Adisakwattana P."/>
            <person name="Gasser R.B."/>
            <person name="Hernandez-Gonzalez A."/>
            <person name="Young N.D."/>
            <person name="Perteguer M.J."/>
        </authorList>
    </citation>
    <scope>NUCLEOTIDE SEQUENCE [LARGE SCALE GENOMIC DNA]</scope>
    <source>
        <strain evidence="7">AL3</strain>
        <tissue evidence="7">Liver</tissue>
    </source>
</reference>
<evidence type="ECO:0000256" key="3">
    <source>
        <dbReference type="ARBA" id="ARBA00022989"/>
    </source>
</evidence>
<keyword evidence="6" id="KW-0406">Ion transport</keyword>